<evidence type="ECO:0000256" key="5">
    <source>
        <dbReference type="SAM" id="SignalP"/>
    </source>
</evidence>
<dbReference type="PIRSF" id="PIRSF002741">
    <property type="entry name" value="MppA"/>
    <property type="match status" value="1"/>
</dbReference>
<evidence type="ECO:0000256" key="4">
    <source>
        <dbReference type="ARBA" id="ARBA00022729"/>
    </source>
</evidence>
<proteinExistence type="inferred from homology"/>
<evidence type="ECO:0000256" key="2">
    <source>
        <dbReference type="ARBA" id="ARBA00005695"/>
    </source>
</evidence>
<comment type="caution">
    <text evidence="7">The sequence shown here is derived from an EMBL/GenBank/DDBJ whole genome shotgun (WGS) entry which is preliminary data.</text>
</comment>
<evidence type="ECO:0000256" key="1">
    <source>
        <dbReference type="ARBA" id="ARBA00004196"/>
    </source>
</evidence>
<evidence type="ECO:0000256" key="3">
    <source>
        <dbReference type="ARBA" id="ARBA00022448"/>
    </source>
</evidence>
<dbReference type="EMBL" id="JBHTNU010000007">
    <property type="protein sequence ID" value="MFD1427115.1"/>
    <property type="molecule type" value="Genomic_DNA"/>
</dbReference>
<keyword evidence="4 5" id="KW-0732">Signal</keyword>
<dbReference type="InterPro" id="IPR030678">
    <property type="entry name" value="Peptide/Ni-bd"/>
</dbReference>
<feature type="signal peptide" evidence="5">
    <location>
        <begin position="1"/>
        <end position="19"/>
    </location>
</feature>
<feature type="chain" id="PRO_5046361574" evidence="5">
    <location>
        <begin position="20"/>
        <end position="537"/>
    </location>
</feature>
<evidence type="ECO:0000259" key="6">
    <source>
        <dbReference type="Pfam" id="PF00496"/>
    </source>
</evidence>
<evidence type="ECO:0000313" key="8">
    <source>
        <dbReference type="Proteomes" id="UP001597282"/>
    </source>
</evidence>
<dbReference type="PANTHER" id="PTHR30290:SF10">
    <property type="entry name" value="PERIPLASMIC OLIGOPEPTIDE-BINDING PROTEIN-RELATED"/>
    <property type="match status" value="1"/>
</dbReference>
<name>A0ABW4CC38_9BACL</name>
<feature type="domain" description="Solute-binding protein family 5" evidence="6">
    <location>
        <begin position="76"/>
        <end position="456"/>
    </location>
</feature>
<dbReference type="InterPro" id="IPR000914">
    <property type="entry name" value="SBP_5_dom"/>
</dbReference>
<dbReference type="Gene3D" id="3.10.105.10">
    <property type="entry name" value="Dipeptide-binding Protein, Domain 3"/>
    <property type="match status" value="1"/>
</dbReference>
<dbReference type="CDD" id="cd08504">
    <property type="entry name" value="PBP2_OppA"/>
    <property type="match status" value="1"/>
</dbReference>
<sequence>MKKVGWILMAMTLVLSACGGPAPSEQSGQGEQKVLGMSEEQEPPMLDSAKSSDGVSFTVLANTMEGLMTLDPHKRLVPGVAKEMPKVSQDGKTYTFHLRDAHWSDGSSVTAQDFEYAWKRALNPKTASEYAFIFYDIENAQKYNQGKGKAESVGVKALDDKTLKVTLQHPVPAFLSKTTVPSFYPQKKAFVEKMGKRYAQETDTLLYNGPFKLADWKHNSGWKYVKNEGYWDKDRVKLDEVSWKVVKDPGTGVNLYNTGELDVTKLGGDFSSQFKDRKDFKSVSGASLGYLVMNQEQKLFSNEKVRRAVASAIDREAHSKVVLKDVAPAAYGFVPPGITGDGEKTFREIVTEKKPKMDPATAKKQFREGLQELGMKKAPQLEYLTDDTELNRKTAEFIQEQLKHQLGLEVKVRTQPLKAYLDSLMKKDYDIAFATWGAAYNDPLYFMDVWRTDGPYNYGGWSDPEYDRLLRAAEDTRDLEKQVRIAGKAEQILLEKAPMVPLYYRSYTYLWRENVKGLVRPPAGPSFLLKYTSVQGC</sequence>
<dbReference type="Gene3D" id="3.90.76.10">
    <property type="entry name" value="Dipeptide-binding Protein, Domain 1"/>
    <property type="match status" value="1"/>
</dbReference>
<dbReference type="Gene3D" id="3.40.190.10">
    <property type="entry name" value="Periplasmic binding protein-like II"/>
    <property type="match status" value="1"/>
</dbReference>
<keyword evidence="3" id="KW-0813">Transport</keyword>
<gene>
    <name evidence="7" type="ORF">ACFQ4Y_09275</name>
</gene>
<protein>
    <submittedName>
        <fullName evidence="7">Peptide ABC transporter substrate-binding protein</fullName>
    </submittedName>
</protein>
<dbReference type="InterPro" id="IPR039424">
    <property type="entry name" value="SBP_5"/>
</dbReference>
<comment type="similarity">
    <text evidence="2">Belongs to the bacterial solute-binding protein 5 family.</text>
</comment>
<accession>A0ABW4CC38</accession>
<reference evidence="8" key="1">
    <citation type="journal article" date="2019" name="Int. J. Syst. Evol. Microbiol.">
        <title>The Global Catalogue of Microorganisms (GCM) 10K type strain sequencing project: providing services to taxonomists for standard genome sequencing and annotation.</title>
        <authorList>
            <consortium name="The Broad Institute Genomics Platform"/>
            <consortium name="The Broad Institute Genome Sequencing Center for Infectious Disease"/>
            <person name="Wu L."/>
            <person name="Ma J."/>
        </authorList>
    </citation>
    <scope>NUCLEOTIDE SEQUENCE [LARGE SCALE GENOMIC DNA]</scope>
    <source>
        <strain evidence="8">S1</strain>
    </source>
</reference>
<dbReference type="Proteomes" id="UP001597282">
    <property type="component" value="Unassembled WGS sequence"/>
</dbReference>
<dbReference type="PANTHER" id="PTHR30290">
    <property type="entry name" value="PERIPLASMIC BINDING COMPONENT OF ABC TRANSPORTER"/>
    <property type="match status" value="1"/>
</dbReference>
<dbReference type="Pfam" id="PF00496">
    <property type="entry name" value="SBP_bac_5"/>
    <property type="match status" value="1"/>
</dbReference>
<dbReference type="SUPFAM" id="SSF53850">
    <property type="entry name" value="Periplasmic binding protein-like II"/>
    <property type="match status" value="1"/>
</dbReference>
<evidence type="ECO:0000313" key="7">
    <source>
        <dbReference type="EMBL" id="MFD1427115.1"/>
    </source>
</evidence>
<dbReference type="RefSeq" id="WP_380164831.1">
    <property type="nucleotide sequence ID" value="NZ_JBHTNU010000007.1"/>
</dbReference>
<comment type="subcellular location">
    <subcellularLocation>
        <location evidence="1">Cell envelope</location>
    </subcellularLocation>
</comment>
<keyword evidence="8" id="KW-1185">Reference proteome</keyword>
<dbReference type="PROSITE" id="PS51257">
    <property type="entry name" value="PROKAR_LIPOPROTEIN"/>
    <property type="match status" value="1"/>
</dbReference>
<organism evidence="7 8">
    <name type="scientific">Kroppenstedtia sanguinis</name>
    <dbReference type="NCBI Taxonomy" id="1380684"/>
    <lineage>
        <taxon>Bacteria</taxon>
        <taxon>Bacillati</taxon>
        <taxon>Bacillota</taxon>
        <taxon>Bacilli</taxon>
        <taxon>Bacillales</taxon>
        <taxon>Thermoactinomycetaceae</taxon>
        <taxon>Kroppenstedtia</taxon>
    </lineage>
</organism>